<sequence length="310" mass="35273">MNEAYDDLTKRDPRKLSPQKAIDLQLAIKEVENAKAPTEAFGFDPTKTIDINDLDELEKKSLDKEKAIQLLIADNDVQMLKGLKERALDAIEKLKEYKDEIIQNNILESPEQREAWSIIVKIENAKGNPLDIFELSQPINLNDLEKKRNEMISKIRPELFVDPSLSKFKVRAENAIKAIGTAYTSLLSQIQSQPSRREDPLIQKELDSEFNNKPPELRLDCDDDAYNCYDNLELCLFPAYVQVMHHRCAKTCAVCFKIGDPCVDNINIFDCRFWQSKGFCTNKAYSKGMKMKQCAFTCGLCPVGIAAVGR</sequence>
<comment type="caution">
    <text evidence="1">Lacks conserved residue(s) required for the propagation of feature annotation.</text>
</comment>
<dbReference type="SMART" id="SM00254">
    <property type="entry name" value="ShKT"/>
    <property type="match status" value="2"/>
</dbReference>
<protein>
    <submittedName>
        <fullName evidence="5">ShKT domain-containing protein</fullName>
    </submittedName>
</protein>
<feature type="coiled-coil region" evidence="2">
    <location>
        <begin position="54"/>
        <end position="104"/>
    </location>
</feature>
<evidence type="ECO:0000256" key="1">
    <source>
        <dbReference type="PROSITE-ProRule" id="PRU01005"/>
    </source>
</evidence>
<dbReference type="PANTHER" id="PTHR21724">
    <property type="entry name" value="SHKT DOMAIN-CONTAINING PROTEIN"/>
    <property type="match status" value="1"/>
</dbReference>
<dbReference type="WBParaSite" id="MhA1_Contig1105.frz3.gene4">
    <property type="protein sequence ID" value="MhA1_Contig1105.frz3.gene4"/>
    <property type="gene ID" value="MhA1_Contig1105.frz3.gene4"/>
</dbReference>
<dbReference type="Gene3D" id="1.10.10.1940">
    <property type="match status" value="1"/>
</dbReference>
<organism evidence="4 5">
    <name type="scientific">Meloidogyne hapla</name>
    <name type="common">Root-knot nematode worm</name>
    <dbReference type="NCBI Taxonomy" id="6305"/>
    <lineage>
        <taxon>Eukaryota</taxon>
        <taxon>Metazoa</taxon>
        <taxon>Ecdysozoa</taxon>
        <taxon>Nematoda</taxon>
        <taxon>Chromadorea</taxon>
        <taxon>Rhabditida</taxon>
        <taxon>Tylenchina</taxon>
        <taxon>Tylenchomorpha</taxon>
        <taxon>Tylenchoidea</taxon>
        <taxon>Meloidogynidae</taxon>
        <taxon>Meloidogyninae</taxon>
        <taxon>Meloidogyne</taxon>
    </lineage>
</organism>
<dbReference type="Pfam" id="PF01549">
    <property type="entry name" value="ShK"/>
    <property type="match status" value="2"/>
</dbReference>
<keyword evidence="2" id="KW-0175">Coiled coil</keyword>
<proteinExistence type="predicted"/>
<feature type="domain" description="ShKT" evidence="3">
    <location>
        <begin position="262"/>
        <end position="301"/>
    </location>
</feature>
<dbReference type="Proteomes" id="UP000095281">
    <property type="component" value="Unplaced"/>
</dbReference>
<reference evidence="5" key="1">
    <citation type="submission" date="2016-11" db="UniProtKB">
        <authorList>
            <consortium name="WormBaseParasite"/>
        </authorList>
    </citation>
    <scope>IDENTIFICATION</scope>
</reference>
<accession>A0A1I8AZU7</accession>
<dbReference type="AlphaFoldDB" id="A0A1I8AZU7"/>
<evidence type="ECO:0000313" key="5">
    <source>
        <dbReference type="WBParaSite" id="MhA1_Contig1105.frz3.gene4"/>
    </source>
</evidence>
<keyword evidence="4" id="KW-1185">Reference proteome</keyword>
<evidence type="ECO:0000259" key="3">
    <source>
        <dbReference type="PROSITE" id="PS51670"/>
    </source>
</evidence>
<dbReference type="PROSITE" id="PS51670">
    <property type="entry name" value="SHKT"/>
    <property type="match status" value="1"/>
</dbReference>
<dbReference type="PANTHER" id="PTHR21724:SF109">
    <property type="entry name" value="SHKT DOMAIN-CONTAINING PROTEIN"/>
    <property type="match status" value="1"/>
</dbReference>
<dbReference type="InterPro" id="IPR003582">
    <property type="entry name" value="ShKT_dom"/>
</dbReference>
<evidence type="ECO:0000313" key="4">
    <source>
        <dbReference type="Proteomes" id="UP000095281"/>
    </source>
</evidence>
<name>A0A1I8AZU7_MELHA</name>
<evidence type="ECO:0000256" key="2">
    <source>
        <dbReference type="SAM" id="Coils"/>
    </source>
</evidence>